<sequence>MEENSQTIKDMLEILNFLKDNSVNKEDFHKLEGRFDGLEVRSDGLEGRFDGLEGRFDGLEGRFDGLEGRFDGLERKFDKHVEEQKEEFRKVREEIINHVDGFVGLHQHLESELAAVASKTDRLERNGVLVANHLQLQIE</sequence>
<organism evidence="1 2">
    <name type="scientific">Candidatus Magasanikbacteria bacterium GW2011_GWA2_37_8</name>
    <dbReference type="NCBI Taxonomy" id="1619036"/>
    <lineage>
        <taxon>Bacteria</taxon>
        <taxon>Candidatus Magasanikiibacteriota</taxon>
    </lineage>
</organism>
<reference evidence="1 2" key="1">
    <citation type="journal article" date="2015" name="Nature">
        <title>rRNA introns, odd ribosomes, and small enigmatic genomes across a large radiation of phyla.</title>
        <authorList>
            <person name="Brown C.T."/>
            <person name="Hug L.A."/>
            <person name="Thomas B.C."/>
            <person name="Sharon I."/>
            <person name="Castelle C.J."/>
            <person name="Singh A."/>
            <person name="Wilkins M.J."/>
            <person name="Williams K.H."/>
            <person name="Banfield J.F."/>
        </authorList>
    </citation>
    <scope>NUCLEOTIDE SEQUENCE [LARGE SCALE GENOMIC DNA]</scope>
</reference>
<name>A0A0G0KJ98_9BACT</name>
<dbReference type="Proteomes" id="UP000034333">
    <property type="component" value="Unassembled WGS sequence"/>
</dbReference>
<comment type="caution">
    <text evidence="1">The sequence shown here is derived from an EMBL/GenBank/DDBJ whole genome shotgun (WGS) entry which is preliminary data.</text>
</comment>
<proteinExistence type="predicted"/>
<accession>A0A0G0KJ98</accession>
<dbReference type="AlphaFoldDB" id="A0A0G0KJ98"/>
<dbReference type="Gene3D" id="1.20.5.110">
    <property type="match status" value="2"/>
</dbReference>
<evidence type="ECO:0000313" key="1">
    <source>
        <dbReference type="EMBL" id="KKQ40646.1"/>
    </source>
</evidence>
<protein>
    <submittedName>
        <fullName evidence="1">Uncharacterized protein</fullName>
    </submittedName>
</protein>
<dbReference type="SUPFAM" id="SSF57997">
    <property type="entry name" value="Tropomyosin"/>
    <property type="match status" value="1"/>
</dbReference>
<gene>
    <name evidence="1" type="ORF">US58_C0014G0008</name>
</gene>
<dbReference type="PATRIC" id="fig|1619036.3.peg.441"/>
<evidence type="ECO:0000313" key="2">
    <source>
        <dbReference type="Proteomes" id="UP000034333"/>
    </source>
</evidence>
<dbReference type="STRING" id="1619036.US58_C0014G0008"/>
<dbReference type="EMBL" id="LBTN01000014">
    <property type="protein sequence ID" value="KKQ40646.1"/>
    <property type="molecule type" value="Genomic_DNA"/>
</dbReference>